<feature type="compositionally biased region" description="Low complexity" evidence="1">
    <location>
        <begin position="1"/>
        <end position="13"/>
    </location>
</feature>
<evidence type="ECO:0000313" key="2">
    <source>
        <dbReference type="EMBL" id="GJS98525.1"/>
    </source>
</evidence>
<protein>
    <submittedName>
        <fullName evidence="2">Uncharacterized protein</fullName>
    </submittedName>
</protein>
<organism evidence="2 3">
    <name type="scientific">Tanacetum coccineum</name>
    <dbReference type="NCBI Taxonomy" id="301880"/>
    <lineage>
        <taxon>Eukaryota</taxon>
        <taxon>Viridiplantae</taxon>
        <taxon>Streptophyta</taxon>
        <taxon>Embryophyta</taxon>
        <taxon>Tracheophyta</taxon>
        <taxon>Spermatophyta</taxon>
        <taxon>Magnoliopsida</taxon>
        <taxon>eudicotyledons</taxon>
        <taxon>Gunneridae</taxon>
        <taxon>Pentapetalae</taxon>
        <taxon>asterids</taxon>
        <taxon>campanulids</taxon>
        <taxon>Asterales</taxon>
        <taxon>Asteraceae</taxon>
        <taxon>Asteroideae</taxon>
        <taxon>Anthemideae</taxon>
        <taxon>Anthemidinae</taxon>
        <taxon>Tanacetum</taxon>
    </lineage>
</organism>
<proteinExistence type="predicted"/>
<dbReference type="EMBL" id="BQNB010012051">
    <property type="protein sequence ID" value="GJS98525.1"/>
    <property type="molecule type" value="Genomic_DNA"/>
</dbReference>
<sequence>MTSHSSSSSSSQSNDPNIDNSLDAIENQLSSITIPEITNGPSTQCSSSSSNAATKSRKWPPLSGLSSITIPEVTNGSSSQCSSSNGATSASETYDDNDVYVHRNDSLIVDDDDELVDSGKSRWVHGTLHVNEVIAVSVSIFRVVFIDCFDD</sequence>
<feature type="region of interest" description="Disordered" evidence="1">
    <location>
        <begin position="1"/>
        <end position="97"/>
    </location>
</feature>
<comment type="caution">
    <text evidence="2">The sequence shown here is derived from an EMBL/GenBank/DDBJ whole genome shotgun (WGS) entry which is preliminary data.</text>
</comment>
<dbReference type="Proteomes" id="UP001151760">
    <property type="component" value="Unassembled WGS sequence"/>
</dbReference>
<keyword evidence="3" id="KW-1185">Reference proteome</keyword>
<accession>A0ABQ5A876</accession>
<evidence type="ECO:0000256" key="1">
    <source>
        <dbReference type="SAM" id="MobiDB-lite"/>
    </source>
</evidence>
<feature type="compositionally biased region" description="Low complexity" evidence="1">
    <location>
        <begin position="74"/>
        <end position="91"/>
    </location>
</feature>
<reference evidence="2" key="2">
    <citation type="submission" date="2022-01" db="EMBL/GenBank/DDBJ databases">
        <authorList>
            <person name="Yamashiro T."/>
            <person name="Shiraishi A."/>
            <person name="Satake H."/>
            <person name="Nakayama K."/>
        </authorList>
    </citation>
    <scope>NUCLEOTIDE SEQUENCE</scope>
</reference>
<reference evidence="2" key="1">
    <citation type="journal article" date="2022" name="Int. J. Mol. Sci.">
        <title>Draft Genome of Tanacetum Coccineum: Genomic Comparison of Closely Related Tanacetum-Family Plants.</title>
        <authorList>
            <person name="Yamashiro T."/>
            <person name="Shiraishi A."/>
            <person name="Nakayama K."/>
            <person name="Satake H."/>
        </authorList>
    </citation>
    <scope>NUCLEOTIDE SEQUENCE</scope>
</reference>
<evidence type="ECO:0000313" key="3">
    <source>
        <dbReference type="Proteomes" id="UP001151760"/>
    </source>
</evidence>
<name>A0ABQ5A876_9ASTR</name>
<gene>
    <name evidence="2" type="ORF">Tco_0819695</name>
</gene>